<evidence type="ECO:0000256" key="3">
    <source>
        <dbReference type="ARBA" id="ARBA00022729"/>
    </source>
</evidence>
<keyword evidence="4" id="KW-0319">Glycerol metabolism</keyword>
<dbReference type="RefSeq" id="WP_377933017.1">
    <property type="nucleotide sequence ID" value="NZ_JBHUEA010000007.1"/>
</dbReference>
<dbReference type="EMBL" id="JBHUEA010000007">
    <property type="protein sequence ID" value="MFD1721089.1"/>
    <property type="molecule type" value="Genomic_DNA"/>
</dbReference>
<organism evidence="8 9">
    <name type="scientific">Amnibacterium endophyticum</name>
    <dbReference type="NCBI Taxonomy" id="2109337"/>
    <lineage>
        <taxon>Bacteria</taxon>
        <taxon>Bacillati</taxon>
        <taxon>Actinomycetota</taxon>
        <taxon>Actinomycetes</taxon>
        <taxon>Micrococcales</taxon>
        <taxon>Microbacteriaceae</taxon>
        <taxon>Amnibacterium</taxon>
    </lineage>
</organism>
<dbReference type="Proteomes" id="UP001597347">
    <property type="component" value="Unassembled WGS sequence"/>
</dbReference>
<dbReference type="InterPro" id="IPR030395">
    <property type="entry name" value="GP_PDE_dom"/>
</dbReference>
<dbReference type="PANTHER" id="PTHR43620">
    <property type="entry name" value="GLYCEROPHOSPHORYL DIESTER PHOSPHODIESTERASE"/>
    <property type="match status" value="1"/>
</dbReference>
<gene>
    <name evidence="8" type="ORF">ACFSBI_05960</name>
</gene>
<keyword evidence="5" id="KW-0378">Hydrolase</keyword>
<evidence type="ECO:0000313" key="8">
    <source>
        <dbReference type="EMBL" id="MFD1721089.1"/>
    </source>
</evidence>
<dbReference type="SUPFAM" id="SSF51695">
    <property type="entry name" value="PLC-like phosphodiesterases"/>
    <property type="match status" value="1"/>
</dbReference>
<keyword evidence="3" id="KW-0732">Signal</keyword>
<keyword evidence="9" id="KW-1185">Reference proteome</keyword>
<comment type="caution">
    <text evidence="8">The sequence shown here is derived from an EMBL/GenBank/DDBJ whole genome shotgun (WGS) entry which is preliminary data.</text>
</comment>
<feature type="domain" description="GP-PDE" evidence="7">
    <location>
        <begin position="4"/>
        <end position="293"/>
    </location>
</feature>
<dbReference type="PROSITE" id="PS51704">
    <property type="entry name" value="GP_PDE"/>
    <property type="match status" value="1"/>
</dbReference>
<dbReference type="EC" id="3.1.4.46" evidence="2"/>
<comment type="catalytic activity">
    <reaction evidence="6">
        <text>a sn-glycero-3-phosphodiester + H2O = an alcohol + sn-glycerol 3-phosphate + H(+)</text>
        <dbReference type="Rhea" id="RHEA:12969"/>
        <dbReference type="ChEBI" id="CHEBI:15377"/>
        <dbReference type="ChEBI" id="CHEBI:15378"/>
        <dbReference type="ChEBI" id="CHEBI:30879"/>
        <dbReference type="ChEBI" id="CHEBI:57597"/>
        <dbReference type="ChEBI" id="CHEBI:83408"/>
        <dbReference type="EC" id="3.1.4.46"/>
    </reaction>
</comment>
<dbReference type="InterPro" id="IPR017946">
    <property type="entry name" value="PLC-like_Pdiesterase_TIM-brl"/>
</dbReference>
<dbReference type="PANTHER" id="PTHR43620:SF7">
    <property type="entry name" value="GLYCEROPHOSPHODIESTER PHOSPHODIESTERASE GDPD5-RELATED"/>
    <property type="match status" value="1"/>
</dbReference>
<evidence type="ECO:0000256" key="5">
    <source>
        <dbReference type="ARBA" id="ARBA00022801"/>
    </source>
</evidence>
<evidence type="ECO:0000256" key="4">
    <source>
        <dbReference type="ARBA" id="ARBA00022798"/>
    </source>
</evidence>
<evidence type="ECO:0000256" key="1">
    <source>
        <dbReference type="ARBA" id="ARBA00007277"/>
    </source>
</evidence>
<sequence>MPAPLLIAHRGACGYRPEHTRSALLLAIEQGAEALEVDVVPTADGALVVRHEPELSGTTDAARRPELADRLRVRVVDGRRRRGWFAEDLTLAEVRTLRARERLPRLRPGSAAHDGREGVLTLGEALGIARAGGVGLVIELKHSARSAALGLPLPALLQEALAAAPALPPVTVESFEHDVLDALAADGLPHPLVALVGHRPLRDHALLADPAALARFAGVSLRTHLARPRVVHPLRERGLDVWAWTLRPENRFLPPHRRAAGPFGRYAAHWRRLADAGLTGVFADHPDLVRTVLGGARAAVGGPA</sequence>
<protein>
    <recommendedName>
        <fullName evidence="2">glycerophosphodiester phosphodiesterase</fullName>
        <ecNumber evidence="2">3.1.4.46</ecNumber>
    </recommendedName>
</protein>
<comment type="similarity">
    <text evidence="1">Belongs to the glycerophosphoryl diester phosphodiesterase family.</text>
</comment>
<evidence type="ECO:0000259" key="7">
    <source>
        <dbReference type="PROSITE" id="PS51704"/>
    </source>
</evidence>
<name>A0ABW4LDS7_9MICO</name>
<evidence type="ECO:0000313" key="9">
    <source>
        <dbReference type="Proteomes" id="UP001597347"/>
    </source>
</evidence>
<accession>A0ABW4LDS7</accession>
<dbReference type="Gene3D" id="3.20.20.190">
    <property type="entry name" value="Phosphatidylinositol (PI) phosphodiesterase"/>
    <property type="match status" value="1"/>
</dbReference>
<evidence type="ECO:0000256" key="2">
    <source>
        <dbReference type="ARBA" id="ARBA00012247"/>
    </source>
</evidence>
<proteinExistence type="inferred from homology"/>
<reference evidence="9" key="1">
    <citation type="journal article" date="2019" name="Int. J. Syst. Evol. Microbiol.">
        <title>The Global Catalogue of Microorganisms (GCM) 10K type strain sequencing project: providing services to taxonomists for standard genome sequencing and annotation.</title>
        <authorList>
            <consortium name="The Broad Institute Genomics Platform"/>
            <consortium name="The Broad Institute Genome Sequencing Center for Infectious Disease"/>
            <person name="Wu L."/>
            <person name="Ma J."/>
        </authorList>
    </citation>
    <scope>NUCLEOTIDE SEQUENCE [LARGE SCALE GENOMIC DNA]</scope>
    <source>
        <strain evidence="9">CGMCC 1.12471</strain>
    </source>
</reference>
<dbReference type="Pfam" id="PF03009">
    <property type="entry name" value="GDPD"/>
    <property type="match status" value="1"/>
</dbReference>
<evidence type="ECO:0000256" key="6">
    <source>
        <dbReference type="ARBA" id="ARBA00047512"/>
    </source>
</evidence>